<dbReference type="PANTHER" id="PTHR35444">
    <property type="entry name" value="RIKEN CDNA 1700001C19 GENE"/>
    <property type="match status" value="1"/>
</dbReference>
<dbReference type="OrthoDB" id="5982044at2759"/>
<feature type="region of interest" description="Disordered" evidence="1">
    <location>
        <begin position="94"/>
        <end position="119"/>
    </location>
</feature>
<comment type="caution">
    <text evidence="2">The sequence shown here is derived from an EMBL/GenBank/DDBJ whole genome shotgun (WGS) entry which is preliminary data.</text>
</comment>
<dbReference type="PANTHER" id="PTHR35444:SF1">
    <property type="entry name" value="RIKEN CDNA 1700001C19 GENE"/>
    <property type="match status" value="1"/>
</dbReference>
<dbReference type="AlphaFoldDB" id="A0A7I8VVN8"/>
<dbReference type="EMBL" id="CAJFCJ010000012">
    <property type="protein sequence ID" value="CAD5120401.1"/>
    <property type="molecule type" value="Genomic_DNA"/>
</dbReference>
<name>A0A7I8VVN8_9ANNE</name>
<dbReference type="Proteomes" id="UP000549394">
    <property type="component" value="Unassembled WGS sequence"/>
</dbReference>
<evidence type="ECO:0000313" key="2">
    <source>
        <dbReference type="EMBL" id="CAD5120401.1"/>
    </source>
</evidence>
<keyword evidence="3" id="KW-1185">Reference proteome</keyword>
<organism evidence="2 3">
    <name type="scientific">Dimorphilus gyrociliatus</name>
    <dbReference type="NCBI Taxonomy" id="2664684"/>
    <lineage>
        <taxon>Eukaryota</taxon>
        <taxon>Metazoa</taxon>
        <taxon>Spiralia</taxon>
        <taxon>Lophotrochozoa</taxon>
        <taxon>Annelida</taxon>
        <taxon>Polychaeta</taxon>
        <taxon>Polychaeta incertae sedis</taxon>
        <taxon>Dinophilidae</taxon>
        <taxon>Dimorphilus</taxon>
    </lineage>
</organism>
<protein>
    <submittedName>
        <fullName evidence="2">Uncharacterized protein</fullName>
    </submittedName>
</protein>
<evidence type="ECO:0000256" key="1">
    <source>
        <dbReference type="SAM" id="MobiDB-lite"/>
    </source>
</evidence>
<proteinExistence type="predicted"/>
<reference evidence="2 3" key="1">
    <citation type="submission" date="2020-08" db="EMBL/GenBank/DDBJ databases">
        <authorList>
            <person name="Hejnol A."/>
        </authorList>
    </citation>
    <scope>NUCLEOTIDE SEQUENCE [LARGE SCALE GENOMIC DNA]</scope>
</reference>
<dbReference type="Pfam" id="PF22581">
    <property type="entry name" value="CIMIP3"/>
    <property type="match status" value="1"/>
</dbReference>
<dbReference type="InterPro" id="IPR054446">
    <property type="entry name" value="CIMIP3-like"/>
</dbReference>
<accession>A0A7I8VVN8</accession>
<sequence length="119" mass="13459">MNATDSKITYEALEKKRLEKLNIPNRFSRHILDISSSPRISTSVEMYSCSPRQQPKKEQHVDPECSGDGKILKNSMAPFITGAVKSTCGYFFSRSTDNRKKDMGIPPTNPVKWRSHLGN</sequence>
<evidence type="ECO:0000313" key="3">
    <source>
        <dbReference type="Proteomes" id="UP000549394"/>
    </source>
</evidence>
<gene>
    <name evidence="2" type="ORF">DGYR_LOCUS8507</name>
</gene>